<dbReference type="RefSeq" id="WP_330194896.1">
    <property type="nucleotide sequence ID" value="NZ_JAZDRO010000001.1"/>
</dbReference>
<comment type="caution">
    <text evidence="15">The sequence shown here is derived from an EMBL/GenBank/DDBJ whole genome shotgun (WGS) entry which is preliminary data.</text>
</comment>
<keyword evidence="5 9" id="KW-0067">ATP-binding</keyword>
<dbReference type="Gene3D" id="2.20.28.290">
    <property type="match status" value="1"/>
</dbReference>
<dbReference type="NCBIfam" id="TIGR00396">
    <property type="entry name" value="leuS_bact"/>
    <property type="match status" value="1"/>
</dbReference>
<keyword evidence="6 9" id="KW-0648">Protein biosynthesis</keyword>
<dbReference type="CDD" id="cd07958">
    <property type="entry name" value="Anticodon_Ia_Leu_BEm"/>
    <property type="match status" value="1"/>
</dbReference>
<dbReference type="InterPro" id="IPR014729">
    <property type="entry name" value="Rossmann-like_a/b/a_fold"/>
</dbReference>
<evidence type="ECO:0000256" key="7">
    <source>
        <dbReference type="ARBA" id="ARBA00023146"/>
    </source>
</evidence>
<feature type="domain" description="Leucyl-tRNA synthetase editing" evidence="14">
    <location>
        <begin position="222"/>
        <end position="414"/>
    </location>
</feature>
<dbReference type="InterPro" id="IPR002300">
    <property type="entry name" value="aa-tRNA-synth_Ia"/>
</dbReference>
<keyword evidence="4 9" id="KW-0547">Nucleotide-binding</keyword>
<feature type="domain" description="Methionyl/Leucyl tRNA synthetase" evidence="13">
    <location>
        <begin position="38"/>
        <end position="172"/>
    </location>
</feature>
<feature type="domain" description="Methionyl/Leucyl tRNA synthetase" evidence="13">
    <location>
        <begin position="624"/>
        <end position="668"/>
    </location>
</feature>
<dbReference type="PANTHER" id="PTHR43740:SF2">
    <property type="entry name" value="LEUCINE--TRNA LIGASE, MITOCHONDRIAL"/>
    <property type="match status" value="1"/>
</dbReference>
<dbReference type="HAMAP" id="MF_00049_B">
    <property type="entry name" value="Leu_tRNA_synth_B"/>
    <property type="match status" value="1"/>
</dbReference>
<keyword evidence="7 9" id="KW-0030">Aminoacyl-tRNA synthetase</keyword>
<dbReference type="Gene3D" id="3.90.740.10">
    <property type="entry name" value="Valyl/Leucyl/Isoleucyl-tRNA synthetase, editing domain"/>
    <property type="match status" value="1"/>
</dbReference>
<dbReference type="GO" id="GO:0004823">
    <property type="term" value="F:leucine-tRNA ligase activity"/>
    <property type="evidence" value="ECO:0007669"/>
    <property type="project" value="UniProtKB-EC"/>
</dbReference>
<dbReference type="PRINTS" id="PR00985">
    <property type="entry name" value="TRNASYNTHLEU"/>
</dbReference>
<dbReference type="Proteomes" id="UP001310692">
    <property type="component" value="Unassembled WGS sequence"/>
</dbReference>
<keyword evidence="3 9" id="KW-0436">Ligase</keyword>
<evidence type="ECO:0000256" key="9">
    <source>
        <dbReference type="HAMAP-Rule" id="MF_00049"/>
    </source>
</evidence>
<evidence type="ECO:0000256" key="1">
    <source>
        <dbReference type="ARBA" id="ARBA00005594"/>
    </source>
</evidence>
<evidence type="ECO:0000259" key="11">
    <source>
        <dbReference type="Pfam" id="PF00133"/>
    </source>
</evidence>
<accession>A0ABU7LUZ3</accession>
<evidence type="ECO:0000256" key="10">
    <source>
        <dbReference type="RuleBase" id="RU363035"/>
    </source>
</evidence>
<name>A0ABU7LUZ3_9PROT</name>
<proteinExistence type="inferred from homology"/>
<dbReference type="Pfam" id="PF08264">
    <property type="entry name" value="Anticodon_1"/>
    <property type="match status" value="1"/>
</dbReference>
<evidence type="ECO:0000256" key="4">
    <source>
        <dbReference type="ARBA" id="ARBA00022741"/>
    </source>
</evidence>
<dbReference type="EC" id="6.1.1.4" evidence="9"/>
<evidence type="ECO:0000259" key="12">
    <source>
        <dbReference type="Pfam" id="PF08264"/>
    </source>
</evidence>
<dbReference type="CDD" id="cd00812">
    <property type="entry name" value="LeuRS_core"/>
    <property type="match status" value="1"/>
</dbReference>
<dbReference type="InterPro" id="IPR025709">
    <property type="entry name" value="Leu_tRNA-synth_edit"/>
</dbReference>
<dbReference type="PROSITE" id="PS00178">
    <property type="entry name" value="AA_TRNA_LIGASE_I"/>
    <property type="match status" value="1"/>
</dbReference>
<dbReference type="Pfam" id="PF13603">
    <property type="entry name" value="tRNA-synt_1_2"/>
    <property type="match status" value="1"/>
</dbReference>
<dbReference type="PANTHER" id="PTHR43740">
    <property type="entry name" value="LEUCYL-TRNA SYNTHETASE"/>
    <property type="match status" value="1"/>
</dbReference>
<gene>
    <name evidence="9 15" type="primary">leuS</name>
    <name evidence="15" type="ORF">V0U35_01605</name>
</gene>
<dbReference type="InterPro" id="IPR009080">
    <property type="entry name" value="tRNAsynth_Ia_anticodon-bd"/>
</dbReference>
<evidence type="ECO:0000256" key="2">
    <source>
        <dbReference type="ARBA" id="ARBA00022490"/>
    </source>
</evidence>
<evidence type="ECO:0000256" key="5">
    <source>
        <dbReference type="ARBA" id="ARBA00022840"/>
    </source>
</evidence>
<feature type="binding site" evidence="9">
    <location>
        <position position="628"/>
    </location>
    <ligand>
        <name>ATP</name>
        <dbReference type="ChEBI" id="CHEBI:30616"/>
    </ligand>
</feature>
<dbReference type="InterPro" id="IPR013155">
    <property type="entry name" value="M/V/L/I-tRNA-synth_anticd-bd"/>
</dbReference>
<dbReference type="Gene3D" id="3.40.50.620">
    <property type="entry name" value="HUPs"/>
    <property type="match status" value="2"/>
</dbReference>
<evidence type="ECO:0000256" key="8">
    <source>
        <dbReference type="ARBA" id="ARBA00047469"/>
    </source>
</evidence>
<keyword evidence="2 9" id="KW-0963">Cytoplasm</keyword>
<evidence type="ECO:0000256" key="3">
    <source>
        <dbReference type="ARBA" id="ARBA00022598"/>
    </source>
</evidence>
<dbReference type="Gene3D" id="3.10.20.590">
    <property type="match status" value="1"/>
</dbReference>
<reference evidence="15 16" key="1">
    <citation type="submission" date="2024-01" db="EMBL/GenBank/DDBJ databases">
        <title>Hyphobacterium bacterium isolated from marine sediment.</title>
        <authorList>
            <person name="Zhao S."/>
        </authorList>
    </citation>
    <scope>NUCLEOTIDE SEQUENCE [LARGE SCALE GENOMIC DNA]</scope>
    <source>
        <strain evidence="15 16">Y60-23</strain>
    </source>
</reference>
<evidence type="ECO:0000256" key="6">
    <source>
        <dbReference type="ARBA" id="ARBA00022917"/>
    </source>
</evidence>
<keyword evidence="16" id="KW-1185">Reference proteome</keyword>
<evidence type="ECO:0000313" key="15">
    <source>
        <dbReference type="EMBL" id="MEE2565359.1"/>
    </source>
</evidence>
<evidence type="ECO:0000259" key="14">
    <source>
        <dbReference type="Pfam" id="PF13603"/>
    </source>
</evidence>
<dbReference type="InterPro" id="IPR015413">
    <property type="entry name" value="Methionyl/Leucyl_tRNA_Synth"/>
</dbReference>
<evidence type="ECO:0000259" key="13">
    <source>
        <dbReference type="Pfam" id="PF09334"/>
    </source>
</evidence>
<feature type="domain" description="Aminoacyl-tRNA synthetase class Ia" evidence="11">
    <location>
        <begin position="428"/>
        <end position="587"/>
    </location>
</feature>
<sequence length="867" mass="96066">MTRYNPRESEPKWRARWAESGVDTAGPATGGDRENYYVLEMFPYPSGRIHVGHSRNYAMGDVIARYKRSKGFNVLHPMGWDAFGLPAENAARDRGVHPGAWTHENIRVMRDQLKRLGLAIDWSREVATCDPDYYKHQQAIFVKLFKAGLVHRKKASVNWDPVDQTVLANEQVVDGRGWRSGAIVVTRELDQWFFKITDYADALLDGLDTLERWPDKVRVMQRNWIGRSRGAKVLFPFVEKDDEKRFGAPGIEVFTTRPDTLFGASFLALAPDHAIVKALAEDDPSIEAFADYCQRTGVSQEEIEKAPKRGFDLSVKVRHPFDPKWEIPVWSANFVLSSYGTGAIFGSPAGDQRDLDFARKYDLPVTPVVLPPGADADSHAIDDTAYTGDGTIYNSKFLNGLTSAEAIEAAIARLESLKLGEGATTYRLRDWLVSRQRYWGCPIPIIHCDSCGVVPVPEDQLPVTLPEDVTFDKPGNPLTRHESWKAVDCPECGQPARRETDTLDTFVCSSWYFLRFTSPWTTDTPFDPAEAAAWMPVDQYVGGVEHAILHLLYARFFTRALHDCGLIDMPGGEPFAGLFTQGMVTHETYRAADGRWLLPEEVESRSGKIVEIATGKPVTVGAVEKMSKSKKNVVDLDAFIEDFGADAARWFVLSDSPPERDVEYTDEGVEGVWRFIQRIWSLVDAHPGGAPGPDSVATDAEGDALELRRAAHKALHDVSAAIEGFRFNNAVARVHDLVNALRRLNTEPVDGPALAARSEALGLLARMISPFMPHLAEECWSRLGGSRLLVETPWPDADPALLQDDTVTIAVQVNGKRRDEIVLAKDAGKDAAEAAALATQGVVRALEGLTVRKVIVVPGRIVNIVAT</sequence>
<evidence type="ECO:0000313" key="16">
    <source>
        <dbReference type="Proteomes" id="UP001310692"/>
    </source>
</evidence>
<dbReference type="Gene3D" id="1.10.730.10">
    <property type="entry name" value="Isoleucyl-tRNA Synthetase, Domain 1"/>
    <property type="match status" value="1"/>
</dbReference>
<protein>
    <recommendedName>
        <fullName evidence="9">Leucine--tRNA ligase</fullName>
        <ecNumber evidence="9">6.1.1.4</ecNumber>
    </recommendedName>
    <alternativeName>
        <fullName evidence="9">Leucyl-tRNA synthetase</fullName>
        <shortName evidence="9">LeuRS</shortName>
    </alternativeName>
</protein>
<comment type="subcellular location">
    <subcellularLocation>
        <location evidence="9">Cytoplasm</location>
    </subcellularLocation>
</comment>
<feature type="short sequence motif" description="'KMSKS' region" evidence="9">
    <location>
        <begin position="625"/>
        <end position="629"/>
    </location>
</feature>
<dbReference type="InterPro" id="IPR009008">
    <property type="entry name" value="Val/Leu/Ile-tRNA-synth_edit"/>
</dbReference>
<feature type="short sequence motif" description="'HIGH' region" evidence="9">
    <location>
        <begin position="43"/>
        <end position="53"/>
    </location>
</feature>
<dbReference type="Pfam" id="PF09334">
    <property type="entry name" value="tRNA-synt_1g"/>
    <property type="match status" value="2"/>
</dbReference>
<comment type="similarity">
    <text evidence="1 9 10">Belongs to the class-I aminoacyl-tRNA synthetase family.</text>
</comment>
<organism evidence="15 16">
    <name type="scientific">Hyphobacterium marinum</name>
    <dbReference type="NCBI Taxonomy" id="3116574"/>
    <lineage>
        <taxon>Bacteria</taxon>
        <taxon>Pseudomonadati</taxon>
        <taxon>Pseudomonadota</taxon>
        <taxon>Alphaproteobacteria</taxon>
        <taxon>Maricaulales</taxon>
        <taxon>Maricaulaceae</taxon>
        <taxon>Hyphobacterium</taxon>
    </lineage>
</organism>
<comment type="catalytic activity">
    <reaction evidence="8 9">
        <text>tRNA(Leu) + L-leucine + ATP = L-leucyl-tRNA(Leu) + AMP + diphosphate</text>
        <dbReference type="Rhea" id="RHEA:11688"/>
        <dbReference type="Rhea" id="RHEA-COMP:9613"/>
        <dbReference type="Rhea" id="RHEA-COMP:9622"/>
        <dbReference type="ChEBI" id="CHEBI:30616"/>
        <dbReference type="ChEBI" id="CHEBI:33019"/>
        <dbReference type="ChEBI" id="CHEBI:57427"/>
        <dbReference type="ChEBI" id="CHEBI:78442"/>
        <dbReference type="ChEBI" id="CHEBI:78494"/>
        <dbReference type="ChEBI" id="CHEBI:456215"/>
        <dbReference type="EC" id="6.1.1.4"/>
    </reaction>
</comment>
<feature type="domain" description="Methionyl/Valyl/Leucyl/Isoleucyl-tRNA synthetase anticodon-binding" evidence="12">
    <location>
        <begin position="708"/>
        <end position="828"/>
    </location>
</feature>
<dbReference type="SUPFAM" id="SSF50677">
    <property type="entry name" value="ValRS/IleRS/LeuRS editing domain"/>
    <property type="match status" value="1"/>
</dbReference>
<dbReference type="EMBL" id="JAZDRO010000001">
    <property type="protein sequence ID" value="MEE2565359.1"/>
    <property type="molecule type" value="Genomic_DNA"/>
</dbReference>
<dbReference type="SUPFAM" id="SSF52374">
    <property type="entry name" value="Nucleotidylyl transferase"/>
    <property type="match status" value="1"/>
</dbReference>
<dbReference type="InterPro" id="IPR002302">
    <property type="entry name" value="Leu-tRNA-ligase"/>
</dbReference>
<dbReference type="SUPFAM" id="SSF47323">
    <property type="entry name" value="Anticodon-binding domain of a subclass of class I aminoacyl-tRNA synthetases"/>
    <property type="match status" value="1"/>
</dbReference>
<dbReference type="Pfam" id="PF00133">
    <property type="entry name" value="tRNA-synt_1"/>
    <property type="match status" value="1"/>
</dbReference>
<dbReference type="InterPro" id="IPR001412">
    <property type="entry name" value="aa-tRNA-synth_I_CS"/>
</dbReference>